<sequence>SRLLGRRVPGSKPDSIEDLPCMGPVERQIMRSGQTFSRWCGVEVWRGGASMSSKSTRRVLVVQNYEVCPKTALVLLRNGTLM</sequence>
<protein>
    <submittedName>
        <fullName evidence="1">Uncharacterized protein</fullName>
    </submittedName>
</protein>
<name>A0A4Y2U548_ARAVE</name>
<keyword evidence="2" id="KW-1185">Reference proteome</keyword>
<reference evidence="1 2" key="1">
    <citation type="journal article" date="2019" name="Sci. Rep.">
        <title>Orb-weaving spider Araneus ventricosus genome elucidates the spidroin gene catalogue.</title>
        <authorList>
            <person name="Kono N."/>
            <person name="Nakamura H."/>
            <person name="Ohtoshi R."/>
            <person name="Moran D.A.P."/>
            <person name="Shinohara A."/>
            <person name="Yoshida Y."/>
            <person name="Fujiwara M."/>
            <person name="Mori M."/>
            <person name="Tomita M."/>
            <person name="Arakawa K."/>
        </authorList>
    </citation>
    <scope>NUCLEOTIDE SEQUENCE [LARGE SCALE GENOMIC DNA]</scope>
</reference>
<comment type="caution">
    <text evidence="1">The sequence shown here is derived from an EMBL/GenBank/DDBJ whole genome shotgun (WGS) entry which is preliminary data.</text>
</comment>
<accession>A0A4Y2U548</accession>
<dbReference type="AlphaFoldDB" id="A0A4Y2U548"/>
<feature type="non-terminal residue" evidence="1">
    <location>
        <position position="1"/>
    </location>
</feature>
<evidence type="ECO:0000313" key="1">
    <source>
        <dbReference type="EMBL" id="GBO07752.1"/>
    </source>
</evidence>
<organism evidence="1 2">
    <name type="scientific">Araneus ventricosus</name>
    <name type="common">Orbweaver spider</name>
    <name type="synonym">Epeira ventricosa</name>
    <dbReference type="NCBI Taxonomy" id="182803"/>
    <lineage>
        <taxon>Eukaryota</taxon>
        <taxon>Metazoa</taxon>
        <taxon>Ecdysozoa</taxon>
        <taxon>Arthropoda</taxon>
        <taxon>Chelicerata</taxon>
        <taxon>Arachnida</taxon>
        <taxon>Araneae</taxon>
        <taxon>Araneomorphae</taxon>
        <taxon>Entelegynae</taxon>
        <taxon>Araneoidea</taxon>
        <taxon>Araneidae</taxon>
        <taxon>Araneus</taxon>
    </lineage>
</organism>
<proteinExistence type="predicted"/>
<dbReference type="EMBL" id="BGPR01033700">
    <property type="protein sequence ID" value="GBO07752.1"/>
    <property type="molecule type" value="Genomic_DNA"/>
</dbReference>
<gene>
    <name evidence="1" type="ORF">AVEN_101841_1</name>
</gene>
<evidence type="ECO:0000313" key="2">
    <source>
        <dbReference type="Proteomes" id="UP000499080"/>
    </source>
</evidence>
<dbReference type="Proteomes" id="UP000499080">
    <property type="component" value="Unassembled WGS sequence"/>
</dbReference>